<evidence type="ECO:0000313" key="2">
    <source>
        <dbReference type="Proteomes" id="UP001558850"/>
    </source>
</evidence>
<dbReference type="EMBL" id="JBFRCH010000039">
    <property type="protein sequence ID" value="MEX3936889.1"/>
    <property type="molecule type" value="Genomic_DNA"/>
</dbReference>
<sequence length="227" mass="25258">MAQAINERNAAADFKIRAFLSGGTPLDVQRAARDVAELFASDVEGTLRGQAPELVTGRIHELVRNVLERRLATMLALEKSQDAENRSPTLPVANLRPSDVIEQRKVSMSLASLYRYVEANKFYCVVPAGQSNGREFPAWQFVEPVPELLQPVLFALRGSLRTEVHAFFVTAQDELNELSPAEILAGVPFETRPSVHPSQLRLLQLPAMERQRRVLSLVRASEKGMAE</sequence>
<keyword evidence="2" id="KW-1185">Reference proteome</keyword>
<organism evidence="1 2">
    <name type="scientific">Paraburkholderia phymatum</name>
    <dbReference type="NCBI Taxonomy" id="148447"/>
    <lineage>
        <taxon>Bacteria</taxon>
        <taxon>Pseudomonadati</taxon>
        <taxon>Pseudomonadota</taxon>
        <taxon>Betaproteobacteria</taxon>
        <taxon>Burkholderiales</taxon>
        <taxon>Burkholderiaceae</taxon>
        <taxon>Paraburkholderia</taxon>
    </lineage>
</organism>
<evidence type="ECO:0000313" key="1">
    <source>
        <dbReference type="EMBL" id="MEX3936889.1"/>
    </source>
</evidence>
<accession>A0ACC6UBG8</accession>
<dbReference type="Proteomes" id="UP001558850">
    <property type="component" value="Unassembled WGS sequence"/>
</dbReference>
<proteinExistence type="predicted"/>
<reference evidence="1" key="1">
    <citation type="submission" date="2024-07" db="EMBL/GenBank/DDBJ databases">
        <title>A survey of Mimosa microsymbionts across Brazilian biomes reveals a high diversity of Paraburkholderia nodulating endemic species, but also that Cupriavidus is common as a symbiont of widespread species.</title>
        <authorList>
            <person name="Rouws L."/>
            <person name="Barauna A."/>
            <person name="Beukes C."/>
            <person name="Rouws J.R.C."/>
            <person name="De Faria S.M."/>
            <person name="Gross E."/>
            <person name="Bueno Dos Reis Junior F."/>
            <person name="Simon M.F."/>
            <person name="Maluk M."/>
            <person name="Odee D.W."/>
            <person name="Kenicer G."/>
            <person name="Young J.P.W."/>
            <person name="Reis V.M."/>
            <person name="Zilli J."/>
            <person name="James E.K."/>
        </authorList>
    </citation>
    <scope>NUCLEOTIDE SEQUENCE</scope>
    <source>
        <strain evidence="1">EG181B</strain>
    </source>
</reference>
<comment type="caution">
    <text evidence="1">The sequence shown here is derived from an EMBL/GenBank/DDBJ whole genome shotgun (WGS) entry which is preliminary data.</text>
</comment>
<protein>
    <submittedName>
        <fullName evidence="1">Uncharacterized protein</fullName>
    </submittedName>
</protein>
<name>A0ACC6UBG8_9BURK</name>
<gene>
    <name evidence="1" type="ORF">AB4Y32_34890</name>
</gene>